<dbReference type="GO" id="GO:0016616">
    <property type="term" value="F:oxidoreductase activity, acting on the CH-OH group of donors, NAD or NADP as acceptor"/>
    <property type="evidence" value="ECO:0007669"/>
    <property type="project" value="InterPro"/>
</dbReference>
<organism evidence="2 3">
    <name type="scientific">Miscanthus lutarioriparius</name>
    <dbReference type="NCBI Taxonomy" id="422564"/>
    <lineage>
        <taxon>Eukaryota</taxon>
        <taxon>Viridiplantae</taxon>
        <taxon>Streptophyta</taxon>
        <taxon>Embryophyta</taxon>
        <taxon>Tracheophyta</taxon>
        <taxon>Spermatophyta</taxon>
        <taxon>Magnoliopsida</taxon>
        <taxon>Liliopsida</taxon>
        <taxon>Poales</taxon>
        <taxon>Poaceae</taxon>
        <taxon>PACMAD clade</taxon>
        <taxon>Panicoideae</taxon>
        <taxon>Andropogonodae</taxon>
        <taxon>Andropogoneae</taxon>
        <taxon>Saccharinae</taxon>
        <taxon>Miscanthus</taxon>
    </lineage>
</organism>
<dbReference type="InterPro" id="IPR002225">
    <property type="entry name" value="3Beta_OHSteriod_DH/Estase"/>
</dbReference>
<dbReference type="AlphaFoldDB" id="A0A811RTL6"/>
<sequence>MERCIVPETFSSHYNAFFAKTMGVAGVRQHGGRLPRLSSSVAGDLYPAKKMHLSANEGIEDVWFAVTGGQGFVRAALYLELLRRGTREVQSLDLHASSSWSQQHLDAGVRIIQGHVKEEQDYVIGRRKR</sequence>
<gene>
    <name evidence="2" type="ORF">NCGR_LOCUS57270</name>
</gene>
<evidence type="ECO:0000313" key="2">
    <source>
        <dbReference type="EMBL" id="CAD6333172.1"/>
    </source>
</evidence>
<dbReference type="Pfam" id="PF01073">
    <property type="entry name" value="3Beta_HSD"/>
    <property type="match status" value="1"/>
</dbReference>
<dbReference type="EMBL" id="CAJGYO010000017">
    <property type="protein sequence ID" value="CAD6333172.1"/>
    <property type="molecule type" value="Genomic_DNA"/>
</dbReference>
<evidence type="ECO:0000313" key="3">
    <source>
        <dbReference type="Proteomes" id="UP000604825"/>
    </source>
</evidence>
<name>A0A811RTL6_9POAL</name>
<feature type="domain" description="3-beta hydroxysteroid dehydrogenase/isomerase" evidence="1">
    <location>
        <begin position="65"/>
        <end position="121"/>
    </location>
</feature>
<dbReference type="OrthoDB" id="2735536at2759"/>
<comment type="caution">
    <text evidence="2">The sequence shown here is derived from an EMBL/GenBank/DDBJ whole genome shotgun (WGS) entry which is preliminary data.</text>
</comment>
<dbReference type="Proteomes" id="UP000604825">
    <property type="component" value="Unassembled WGS sequence"/>
</dbReference>
<reference evidence="2" key="1">
    <citation type="submission" date="2020-10" db="EMBL/GenBank/DDBJ databases">
        <authorList>
            <person name="Han B."/>
            <person name="Lu T."/>
            <person name="Zhao Q."/>
            <person name="Huang X."/>
            <person name="Zhao Y."/>
        </authorList>
    </citation>
    <scope>NUCLEOTIDE SEQUENCE</scope>
</reference>
<evidence type="ECO:0000259" key="1">
    <source>
        <dbReference type="Pfam" id="PF01073"/>
    </source>
</evidence>
<accession>A0A811RTL6</accession>
<protein>
    <recommendedName>
        <fullName evidence="1">3-beta hydroxysteroid dehydrogenase/isomerase domain-containing protein</fullName>
    </recommendedName>
</protein>
<proteinExistence type="predicted"/>
<dbReference type="GO" id="GO:0006694">
    <property type="term" value="P:steroid biosynthetic process"/>
    <property type="evidence" value="ECO:0007669"/>
    <property type="project" value="InterPro"/>
</dbReference>
<keyword evidence="3" id="KW-1185">Reference proteome</keyword>